<dbReference type="PANTHER" id="PTHR30222:SF17">
    <property type="entry name" value="SPERMIDINE_PUTRESCINE-BINDING PERIPLASMIC PROTEIN"/>
    <property type="match status" value="1"/>
</dbReference>
<evidence type="ECO:0000313" key="7">
    <source>
        <dbReference type="Proteomes" id="UP000050909"/>
    </source>
</evidence>
<dbReference type="CDD" id="cd13663">
    <property type="entry name" value="PBP2_PotD_PotF_like_2"/>
    <property type="match status" value="1"/>
</dbReference>
<evidence type="ECO:0000256" key="1">
    <source>
        <dbReference type="ARBA" id="ARBA00004418"/>
    </source>
</evidence>
<sequence>MKKLMTATLAILLVCLGLFFWTKALNPQQSGGGAKSVTIYNWGDYLDPALIKKFERQTGYRVTYETFDSNEAMYTKIKQGGTSYDLAVPSEYMIEKLQKAHLLEGIDKSKIKNFKEIDPLFLHRSFDPQNNYSVPYFWGTLGIIYNDQMVKPGTIEHWDDLWHSQLRNKILLVDSARDIMGFSLVSLGYSMNSTNHVQLKLAQTKLNELSYNVKAIVADELKMYMIQNEAAVGVTWSGEASEMLAANKHLHYVVPSEGSNLWFDNMVIPKTVKNKAGAYAFINFMLEPKNAAQNAEYVGYATPVKRAKEILPKSISSDQQFYPSEKTMEKLEVYRDLGTKIVQDYNDLFLEFKMYVR</sequence>
<dbReference type="AlphaFoldDB" id="A0A0R1GY66"/>
<dbReference type="Pfam" id="PF13416">
    <property type="entry name" value="SBP_bac_8"/>
    <property type="match status" value="1"/>
</dbReference>
<name>A0A0R1GY66_9LACO</name>
<evidence type="ECO:0000256" key="4">
    <source>
        <dbReference type="ARBA" id="ARBA00022764"/>
    </source>
</evidence>
<proteinExistence type="predicted"/>
<dbReference type="Proteomes" id="UP000050909">
    <property type="component" value="Unassembled WGS sequence"/>
</dbReference>
<dbReference type="GO" id="GO:0019808">
    <property type="term" value="F:polyamine binding"/>
    <property type="evidence" value="ECO:0007669"/>
    <property type="project" value="InterPro"/>
</dbReference>
<dbReference type="PANTHER" id="PTHR30222">
    <property type="entry name" value="SPERMIDINE/PUTRESCINE-BINDING PERIPLASMIC PROTEIN"/>
    <property type="match status" value="1"/>
</dbReference>
<evidence type="ECO:0000313" key="6">
    <source>
        <dbReference type="EMBL" id="KRK38745.1"/>
    </source>
</evidence>
<dbReference type="PIRSF" id="PIRSF019574">
    <property type="entry name" value="Periplasmic_polyamine_BP"/>
    <property type="match status" value="1"/>
</dbReference>
<feature type="binding site" evidence="5">
    <location>
        <position position="92"/>
    </location>
    <ligand>
        <name>spermidine</name>
        <dbReference type="ChEBI" id="CHEBI:57834"/>
    </ligand>
</feature>
<dbReference type="EMBL" id="AZCV01000001">
    <property type="protein sequence ID" value="KRK38745.1"/>
    <property type="molecule type" value="Genomic_DNA"/>
</dbReference>
<dbReference type="InterPro" id="IPR006059">
    <property type="entry name" value="SBP"/>
</dbReference>
<reference evidence="6 7" key="1">
    <citation type="journal article" date="2015" name="Genome Announc.">
        <title>Expanding the biotechnology potential of lactobacilli through comparative genomics of 213 strains and associated genera.</title>
        <authorList>
            <person name="Sun Z."/>
            <person name="Harris H.M."/>
            <person name="McCann A."/>
            <person name="Guo C."/>
            <person name="Argimon S."/>
            <person name="Zhang W."/>
            <person name="Yang X."/>
            <person name="Jeffery I.B."/>
            <person name="Cooney J.C."/>
            <person name="Kagawa T.F."/>
            <person name="Liu W."/>
            <person name="Song Y."/>
            <person name="Salvetti E."/>
            <person name="Wrobel A."/>
            <person name="Rasinkangas P."/>
            <person name="Parkhill J."/>
            <person name="Rea M.C."/>
            <person name="O'Sullivan O."/>
            <person name="Ritari J."/>
            <person name="Douillard F.P."/>
            <person name="Paul Ross R."/>
            <person name="Yang R."/>
            <person name="Briner A.E."/>
            <person name="Felis G.E."/>
            <person name="de Vos W.M."/>
            <person name="Barrangou R."/>
            <person name="Klaenhammer T.R."/>
            <person name="Caufield P.W."/>
            <person name="Cui Y."/>
            <person name="Zhang H."/>
            <person name="O'Toole P.W."/>
        </authorList>
    </citation>
    <scope>NUCLEOTIDE SEQUENCE [LARGE SCALE GENOMIC DNA]</scope>
    <source>
        <strain evidence="6 7">DSM 20534</strain>
    </source>
</reference>
<dbReference type="InterPro" id="IPR001188">
    <property type="entry name" value="Sperm_putr-bd"/>
</dbReference>
<keyword evidence="2" id="KW-0813">Transport</keyword>
<keyword evidence="4" id="KW-0574">Periplasm</keyword>
<keyword evidence="3" id="KW-0732">Signal</keyword>
<organism evidence="6 7">
    <name type="scientific">Amylolactobacillus amylotrophicus DSM 20534</name>
    <dbReference type="NCBI Taxonomy" id="1423722"/>
    <lineage>
        <taxon>Bacteria</taxon>
        <taxon>Bacillati</taxon>
        <taxon>Bacillota</taxon>
        <taxon>Bacilli</taxon>
        <taxon>Lactobacillales</taxon>
        <taxon>Lactobacillaceae</taxon>
        <taxon>Amylolactobacillus</taxon>
    </lineage>
</organism>
<dbReference type="SUPFAM" id="SSF53850">
    <property type="entry name" value="Periplasmic binding protein-like II"/>
    <property type="match status" value="1"/>
</dbReference>
<evidence type="ECO:0000256" key="2">
    <source>
        <dbReference type="ARBA" id="ARBA00022448"/>
    </source>
</evidence>
<evidence type="ECO:0000256" key="3">
    <source>
        <dbReference type="ARBA" id="ARBA00022729"/>
    </source>
</evidence>
<dbReference type="PRINTS" id="PR00909">
    <property type="entry name" value="SPERMDNBNDNG"/>
</dbReference>
<dbReference type="RefSeq" id="WP_054745976.1">
    <property type="nucleotide sequence ID" value="NZ_AZCV01000001.1"/>
</dbReference>
<dbReference type="GO" id="GO:0042597">
    <property type="term" value="C:periplasmic space"/>
    <property type="evidence" value="ECO:0007669"/>
    <property type="project" value="UniProtKB-SubCell"/>
</dbReference>
<gene>
    <name evidence="6" type="ORF">FC62_GL000436</name>
</gene>
<dbReference type="PATRIC" id="fig|1423722.3.peg.444"/>
<keyword evidence="7" id="KW-1185">Reference proteome</keyword>
<comment type="caution">
    <text evidence="6">The sequence shown here is derived from an EMBL/GenBank/DDBJ whole genome shotgun (WGS) entry which is preliminary data.</text>
</comment>
<protein>
    <submittedName>
        <fullName evidence="6">Spermidine putrescine-binding periplasmic protein</fullName>
    </submittedName>
</protein>
<dbReference type="GO" id="GO:0015846">
    <property type="term" value="P:polyamine transport"/>
    <property type="evidence" value="ECO:0007669"/>
    <property type="project" value="InterPro"/>
</dbReference>
<accession>A0A0R1GY66</accession>
<comment type="subcellular location">
    <subcellularLocation>
        <location evidence="1">Periplasm</location>
    </subcellularLocation>
</comment>
<dbReference type="Gene3D" id="3.40.190.10">
    <property type="entry name" value="Periplasmic binding protein-like II"/>
    <property type="match status" value="2"/>
</dbReference>
<evidence type="ECO:0000256" key="5">
    <source>
        <dbReference type="PIRSR" id="PIRSR019574-1"/>
    </source>
</evidence>